<feature type="compositionally biased region" description="Basic residues" evidence="5">
    <location>
        <begin position="281"/>
        <end position="291"/>
    </location>
</feature>
<comment type="similarity">
    <text evidence="2">Belongs to the MLF family.</text>
</comment>
<dbReference type="PANTHER" id="PTHR13105">
    <property type="entry name" value="MYELOID LEUKEMIA FACTOR"/>
    <property type="match status" value="1"/>
</dbReference>
<evidence type="ECO:0000256" key="2">
    <source>
        <dbReference type="ARBA" id="ARBA00008332"/>
    </source>
</evidence>
<gene>
    <name evidence="7" type="primary">LOC106470012</name>
</gene>
<accession>A0ABM1BP80</accession>
<evidence type="ECO:0000256" key="4">
    <source>
        <dbReference type="ARBA" id="ARBA00022553"/>
    </source>
</evidence>
<dbReference type="InterPro" id="IPR019376">
    <property type="entry name" value="Myeloid_leukemia_factor"/>
</dbReference>
<evidence type="ECO:0000256" key="1">
    <source>
        <dbReference type="ARBA" id="ARBA00004496"/>
    </source>
</evidence>
<keyword evidence="6" id="KW-1185">Reference proteome</keyword>
<reference evidence="7" key="1">
    <citation type="submission" date="2025-08" db="UniProtKB">
        <authorList>
            <consortium name="RefSeq"/>
        </authorList>
    </citation>
    <scope>IDENTIFICATION</scope>
    <source>
        <tissue evidence="7">Muscle</tissue>
    </source>
</reference>
<feature type="compositionally biased region" description="Polar residues" evidence="5">
    <location>
        <begin position="107"/>
        <end position="121"/>
    </location>
</feature>
<protein>
    <submittedName>
        <fullName evidence="7">Myeloid leukemia factor 1-like isoform X1</fullName>
    </submittedName>
</protein>
<name>A0ABM1BP80_LIMPO</name>
<keyword evidence="3" id="KW-0963">Cytoplasm</keyword>
<comment type="subcellular location">
    <subcellularLocation>
        <location evidence="1">Cytoplasm</location>
    </subcellularLocation>
</comment>
<dbReference type="Proteomes" id="UP000694941">
    <property type="component" value="Unplaced"/>
</dbReference>
<dbReference type="GeneID" id="106470012"/>
<evidence type="ECO:0000313" key="7">
    <source>
        <dbReference type="RefSeq" id="XP_013785986.1"/>
    </source>
</evidence>
<keyword evidence="4" id="KW-0597">Phosphoprotein</keyword>
<proteinExistence type="inferred from homology"/>
<evidence type="ECO:0000256" key="5">
    <source>
        <dbReference type="SAM" id="MobiDB-lite"/>
    </source>
</evidence>
<dbReference type="Pfam" id="PF10248">
    <property type="entry name" value="Mlf1IP"/>
    <property type="match status" value="1"/>
</dbReference>
<organism evidence="6 7">
    <name type="scientific">Limulus polyphemus</name>
    <name type="common">Atlantic horseshoe crab</name>
    <dbReference type="NCBI Taxonomy" id="6850"/>
    <lineage>
        <taxon>Eukaryota</taxon>
        <taxon>Metazoa</taxon>
        <taxon>Ecdysozoa</taxon>
        <taxon>Arthropoda</taxon>
        <taxon>Chelicerata</taxon>
        <taxon>Merostomata</taxon>
        <taxon>Xiphosura</taxon>
        <taxon>Limulidae</taxon>
        <taxon>Limulus</taxon>
    </lineage>
</organism>
<evidence type="ECO:0000313" key="6">
    <source>
        <dbReference type="Proteomes" id="UP000694941"/>
    </source>
</evidence>
<dbReference type="RefSeq" id="XP_013785986.1">
    <property type="nucleotide sequence ID" value="XM_013930532.2"/>
</dbReference>
<evidence type="ECO:0000256" key="3">
    <source>
        <dbReference type="ARBA" id="ARBA00022490"/>
    </source>
</evidence>
<sequence length="291" mass="32862">MSHFDSIMRDLDQDPFLNAMNGPFETMRQMMAPFGGMFGGSMFPQLMGPNHRPSQYGDNSSLMPFGFGHSLFPNMDHMFRNFGQLTQDPNSHCYSSSSVMTYTTDETGQPQVYQASSSTRTGPGGVKETRKTLQDSRSGMQKMSIGHHLGERGHVMERVKNRTTGEEEENEELLNLDEEELGAFNTEWQHRAQPYTHRSRHAHLTYRDHPRFGQRSSRIPGASEQLAITAGPSGGEYEQPHSSHKRSSEGLSVKGKGKDIEAKQKKKQKSGHSGRSGYEKMKHRPRHETNM</sequence>
<feature type="region of interest" description="Disordered" evidence="5">
    <location>
        <begin position="228"/>
        <end position="291"/>
    </location>
</feature>
<feature type="region of interest" description="Disordered" evidence="5">
    <location>
        <begin position="107"/>
        <end position="139"/>
    </location>
</feature>